<dbReference type="AlphaFoldDB" id="A0AAN9TR82"/>
<gene>
    <name evidence="5" type="ORF">V9T40_003719</name>
</gene>
<dbReference type="GO" id="GO:0030018">
    <property type="term" value="C:Z disc"/>
    <property type="evidence" value="ECO:0007669"/>
    <property type="project" value="TreeGrafter"/>
</dbReference>
<protein>
    <recommendedName>
        <fullName evidence="4">PDZ domain-containing protein</fullName>
    </recommendedName>
</protein>
<dbReference type="Proteomes" id="UP001367676">
    <property type="component" value="Unassembled WGS sequence"/>
</dbReference>
<evidence type="ECO:0000256" key="3">
    <source>
        <dbReference type="ARBA" id="ARBA00023038"/>
    </source>
</evidence>
<evidence type="ECO:0000256" key="2">
    <source>
        <dbReference type="ARBA" id="ARBA00022490"/>
    </source>
</evidence>
<dbReference type="PANTHER" id="PTHR24214">
    <property type="entry name" value="PDZ AND LIM DOMAIN PROTEIN ZASP"/>
    <property type="match status" value="1"/>
</dbReference>
<comment type="subcellular location">
    <subcellularLocation>
        <location evidence="1">Cytoplasm</location>
    </subcellularLocation>
</comment>
<dbReference type="GO" id="GO:0005912">
    <property type="term" value="C:adherens junction"/>
    <property type="evidence" value="ECO:0007669"/>
    <property type="project" value="TreeGrafter"/>
</dbReference>
<sequence>MPTTKPSLISITLQRDGISLPWGFRLSGGCDLDHPLTVTKVSYGSPSDGLLLAGDIIKKIGAYDARDLRHKDALDLFKNCGSCVTVVVEREVPIQQNGCPSRNSLPFIPQSPVAGGVATPFTVAGLPAYEKSQQKVHNNLCRFPPVLMDVPQNGRSATASPHKFELEQEMLVVGEQVRLF</sequence>
<reference evidence="5 6" key="1">
    <citation type="submission" date="2024-03" db="EMBL/GenBank/DDBJ databases">
        <title>Adaptation during the transition from Ophiocordyceps entomopathogen to insect associate is accompanied by gene loss and intensified selection.</title>
        <authorList>
            <person name="Ward C.M."/>
            <person name="Onetto C.A."/>
            <person name="Borneman A.R."/>
        </authorList>
    </citation>
    <scope>NUCLEOTIDE SEQUENCE [LARGE SCALE GENOMIC DNA]</scope>
    <source>
        <strain evidence="5">AWRI1</strain>
        <tissue evidence="5">Single Adult Female</tissue>
    </source>
</reference>
<dbReference type="EMBL" id="JBBCAQ010000006">
    <property type="protein sequence ID" value="KAK7603720.1"/>
    <property type="molecule type" value="Genomic_DNA"/>
</dbReference>
<dbReference type="GO" id="GO:0051371">
    <property type="term" value="F:muscle alpha-actinin binding"/>
    <property type="evidence" value="ECO:0007669"/>
    <property type="project" value="TreeGrafter"/>
</dbReference>
<dbReference type="GO" id="GO:0003779">
    <property type="term" value="F:actin binding"/>
    <property type="evidence" value="ECO:0007669"/>
    <property type="project" value="TreeGrafter"/>
</dbReference>
<dbReference type="GO" id="GO:0001725">
    <property type="term" value="C:stress fiber"/>
    <property type="evidence" value="ECO:0007669"/>
    <property type="project" value="TreeGrafter"/>
</dbReference>
<proteinExistence type="predicted"/>
<dbReference type="InterPro" id="IPR001478">
    <property type="entry name" value="PDZ"/>
</dbReference>
<dbReference type="GO" id="GO:0061061">
    <property type="term" value="P:muscle structure development"/>
    <property type="evidence" value="ECO:0007669"/>
    <property type="project" value="TreeGrafter"/>
</dbReference>
<keyword evidence="6" id="KW-1185">Reference proteome</keyword>
<comment type="caution">
    <text evidence="5">The sequence shown here is derived from an EMBL/GenBank/DDBJ whole genome shotgun (WGS) entry which is preliminary data.</text>
</comment>
<evidence type="ECO:0000259" key="4">
    <source>
        <dbReference type="PROSITE" id="PS50106"/>
    </source>
</evidence>
<dbReference type="CDD" id="cd23068">
    <property type="entry name" value="PDZ_ZASP52-like"/>
    <property type="match status" value="1"/>
</dbReference>
<feature type="domain" description="PDZ" evidence="4">
    <location>
        <begin position="10"/>
        <end position="92"/>
    </location>
</feature>
<dbReference type="Gene3D" id="2.30.42.10">
    <property type="match status" value="1"/>
</dbReference>
<dbReference type="SMART" id="SM00228">
    <property type="entry name" value="PDZ"/>
    <property type="match status" value="1"/>
</dbReference>
<dbReference type="PROSITE" id="PS50106">
    <property type="entry name" value="PDZ"/>
    <property type="match status" value="1"/>
</dbReference>
<dbReference type="InterPro" id="IPR050604">
    <property type="entry name" value="PDZ-LIM_domain"/>
</dbReference>
<name>A0AAN9TR82_9HEMI</name>
<dbReference type="Pfam" id="PF00595">
    <property type="entry name" value="PDZ"/>
    <property type="match status" value="1"/>
</dbReference>
<dbReference type="GO" id="GO:0030036">
    <property type="term" value="P:actin cytoskeleton organization"/>
    <property type="evidence" value="ECO:0007669"/>
    <property type="project" value="TreeGrafter"/>
</dbReference>
<keyword evidence="2" id="KW-0963">Cytoplasm</keyword>
<accession>A0AAN9TR82</accession>
<evidence type="ECO:0000313" key="5">
    <source>
        <dbReference type="EMBL" id="KAK7603720.1"/>
    </source>
</evidence>
<dbReference type="GO" id="GO:0031941">
    <property type="term" value="C:filamentous actin"/>
    <property type="evidence" value="ECO:0007669"/>
    <property type="project" value="TreeGrafter"/>
</dbReference>
<keyword evidence="3" id="KW-0479">Metal-binding</keyword>
<keyword evidence="3" id="KW-0440">LIM domain</keyword>
<dbReference type="PANTHER" id="PTHR24214:SF55">
    <property type="entry name" value="Z BAND ALTERNATIVELY SPLICED PDZ-MOTIF PROTEIN 66, ISOFORM E"/>
    <property type="match status" value="1"/>
</dbReference>
<dbReference type="InterPro" id="IPR036034">
    <property type="entry name" value="PDZ_sf"/>
</dbReference>
<evidence type="ECO:0000313" key="6">
    <source>
        <dbReference type="Proteomes" id="UP001367676"/>
    </source>
</evidence>
<keyword evidence="3" id="KW-0862">Zinc</keyword>
<organism evidence="5 6">
    <name type="scientific">Parthenolecanium corni</name>
    <dbReference type="NCBI Taxonomy" id="536013"/>
    <lineage>
        <taxon>Eukaryota</taxon>
        <taxon>Metazoa</taxon>
        <taxon>Ecdysozoa</taxon>
        <taxon>Arthropoda</taxon>
        <taxon>Hexapoda</taxon>
        <taxon>Insecta</taxon>
        <taxon>Pterygota</taxon>
        <taxon>Neoptera</taxon>
        <taxon>Paraneoptera</taxon>
        <taxon>Hemiptera</taxon>
        <taxon>Sternorrhyncha</taxon>
        <taxon>Coccoidea</taxon>
        <taxon>Coccidae</taxon>
        <taxon>Parthenolecanium</taxon>
    </lineage>
</organism>
<evidence type="ECO:0000256" key="1">
    <source>
        <dbReference type="ARBA" id="ARBA00004496"/>
    </source>
</evidence>
<dbReference type="SUPFAM" id="SSF50156">
    <property type="entry name" value="PDZ domain-like"/>
    <property type="match status" value="1"/>
</dbReference>